<keyword evidence="4" id="KW-1185">Reference proteome</keyword>
<gene>
    <name evidence="3" type="ORF">E8A74_41150</name>
</gene>
<evidence type="ECO:0000256" key="2">
    <source>
        <dbReference type="SAM" id="SignalP"/>
    </source>
</evidence>
<sequence>MLTRRSITALGVVILSLSATACSSLTRPDEITIKAEPAAAPAPPPAPAAPARQPAAAPAPAPGGGG</sequence>
<feature type="chain" id="PRO_5020304326" evidence="2">
    <location>
        <begin position="22"/>
        <end position="66"/>
    </location>
</feature>
<reference evidence="3 4" key="1">
    <citation type="submission" date="2019-04" db="EMBL/GenBank/DDBJ databases">
        <authorList>
            <person name="Li Y."/>
            <person name="Wang J."/>
        </authorList>
    </citation>
    <scope>NUCLEOTIDE SEQUENCE [LARGE SCALE GENOMIC DNA]</scope>
    <source>
        <strain evidence="3 4">DSM 14668</strain>
    </source>
</reference>
<dbReference type="AlphaFoldDB" id="A0A4U1IVI5"/>
<name>A0A4U1IVI5_9BACT</name>
<proteinExistence type="predicted"/>
<feature type="signal peptide" evidence="2">
    <location>
        <begin position="1"/>
        <end position="21"/>
    </location>
</feature>
<accession>A0A4U1IVI5</accession>
<evidence type="ECO:0000313" key="3">
    <source>
        <dbReference type="EMBL" id="TKC98429.1"/>
    </source>
</evidence>
<dbReference type="EMBL" id="SSMQ01000068">
    <property type="protein sequence ID" value="TKC98429.1"/>
    <property type="molecule type" value="Genomic_DNA"/>
</dbReference>
<organism evidence="3 4">
    <name type="scientific">Polyangium fumosum</name>
    <dbReference type="NCBI Taxonomy" id="889272"/>
    <lineage>
        <taxon>Bacteria</taxon>
        <taxon>Pseudomonadati</taxon>
        <taxon>Myxococcota</taxon>
        <taxon>Polyangia</taxon>
        <taxon>Polyangiales</taxon>
        <taxon>Polyangiaceae</taxon>
        <taxon>Polyangium</taxon>
    </lineage>
</organism>
<evidence type="ECO:0000313" key="4">
    <source>
        <dbReference type="Proteomes" id="UP000309215"/>
    </source>
</evidence>
<evidence type="ECO:0000256" key="1">
    <source>
        <dbReference type="SAM" id="MobiDB-lite"/>
    </source>
</evidence>
<dbReference type="PROSITE" id="PS51257">
    <property type="entry name" value="PROKAR_LIPOPROTEIN"/>
    <property type="match status" value="1"/>
</dbReference>
<comment type="caution">
    <text evidence="3">The sequence shown here is derived from an EMBL/GenBank/DDBJ whole genome shotgun (WGS) entry which is preliminary data.</text>
</comment>
<dbReference type="RefSeq" id="WP_136934605.1">
    <property type="nucleotide sequence ID" value="NZ_SSMQ01000068.1"/>
</dbReference>
<keyword evidence="2" id="KW-0732">Signal</keyword>
<dbReference type="Proteomes" id="UP000309215">
    <property type="component" value="Unassembled WGS sequence"/>
</dbReference>
<feature type="region of interest" description="Disordered" evidence="1">
    <location>
        <begin position="34"/>
        <end position="66"/>
    </location>
</feature>
<protein>
    <submittedName>
        <fullName evidence="3">Uncharacterized protein</fullName>
    </submittedName>
</protein>
<feature type="compositionally biased region" description="Pro residues" evidence="1">
    <location>
        <begin position="57"/>
        <end position="66"/>
    </location>
</feature>